<name>A0ABN9UIH4_9DINO</name>
<proteinExistence type="predicted"/>
<comment type="caution">
    <text evidence="1">The sequence shown here is derived from an EMBL/GenBank/DDBJ whole genome shotgun (WGS) entry which is preliminary data.</text>
</comment>
<protein>
    <submittedName>
        <fullName evidence="1">Uncharacterized protein</fullName>
    </submittedName>
</protein>
<sequence>MENDHASPSCFNGRLLRLLAKHSNQHYTGLQMAAHGQRAALTTASRRRIRQVAIGLVLRHFTAPWAEQFLPDAEVQLQQAYPGRAELVSSVFAPRVASKLGQRATEFTFSSQAPVFTPGVAPPLPMISVPEFLQNSQTTCDIQFPSHNALAEDMNNTIAMLKGKLDQLPSSSVCADAG</sequence>
<dbReference type="EMBL" id="CAUYUJ010015858">
    <property type="protein sequence ID" value="CAK0858983.1"/>
    <property type="molecule type" value="Genomic_DNA"/>
</dbReference>
<dbReference type="Proteomes" id="UP001189429">
    <property type="component" value="Unassembled WGS sequence"/>
</dbReference>
<accession>A0ABN9UIH4</accession>
<evidence type="ECO:0000313" key="1">
    <source>
        <dbReference type="EMBL" id="CAK0858983.1"/>
    </source>
</evidence>
<reference evidence="1" key="1">
    <citation type="submission" date="2023-10" db="EMBL/GenBank/DDBJ databases">
        <authorList>
            <person name="Chen Y."/>
            <person name="Shah S."/>
            <person name="Dougan E. K."/>
            <person name="Thang M."/>
            <person name="Chan C."/>
        </authorList>
    </citation>
    <scope>NUCLEOTIDE SEQUENCE [LARGE SCALE GENOMIC DNA]</scope>
</reference>
<keyword evidence="2" id="KW-1185">Reference proteome</keyword>
<evidence type="ECO:0000313" key="2">
    <source>
        <dbReference type="Proteomes" id="UP001189429"/>
    </source>
</evidence>
<gene>
    <name evidence="1" type="ORF">PCOR1329_LOCUS48500</name>
</gene>
<organism evidence="1 2">
    <name type="scientific">Prorocentrum cordatum</name>
    <dbReference type="NCBI Taxonomy" id="2364126"/>
    <lineage>
        <taxon>Eukaryota</taxon>
        <taxon>Sar</taxon>
        <taxon>Alveolata</taxon>
        <taxon>Dinophyceae</taxon>
        <taxon>Prorocentrales</taxon>
        <taxon>Prorocentraceae</taxon>
        <taxon>Prorocentrum</taxon>
    </lineage>
</organism>